<sequence>MKRHKKIIGITGFYILSFIVAVFLFGYILNYSSTHPARGQGSTSLAKLSVKSSGMELNKMYGFAQEMSQEYLRTCITPVSDNQTIVLKVEEGDSAVDSIRYILYDDTGENELENGECEAIQWVEGEKQTQLRLNTGLDRREEYCLKLIVRDENGEEYNYYTRVISGSDVLAYDKLQFALDFHSATFQKESAERLADYLGVYDSTYGRDFRHVNLHSGSDLITWGELAPVIEGDVDITIKGLDRQSAQIQLIYTVSATDDEGKSYEYMVTELYDVVQSGSDIRLSDYSRTMEEKLDRTSFIFSDDQLRVGMIDEDSLDLHIFGIQEPEVTETETAAEGETTAEDTIEYNTYISFVGDGRLWVYNTKDNILNQAFSFEGDTPSDTRDASYLNHGIRVIRTEDNGDMFFIVYGYIYNGTGEGHFGIQVNEYSMQDNTSSELLFIPYDKSFQMLRQDIETMAFMDGNGQLYLCLEDTLYCFDVYMKTYETAFEQVLESGCDISGSEQSFVYADNPDGDGKAENLIWMDLETGESKTISSEGRLEKQIGFLESDYVYGVYSSDGSRMESLRVVDEDLNIVREYTVDNGYITDAQIQDTVLTIHRADNSGQTMADDFILKYDSSGQVINAQTISAGERMQETAIATNEYGYDTPIVQTARVVVAYRDTTMDFSLGDQEFAGFYVYNQDRLQKFNTFAQAYTAALANGGKVEDSSGKTICHPNTVNETDLDGYEIAQSDTQEGQMQAVIQWLMTYESQEGTPAIDTTDMAEAMSANLPNVHVVDMTGIGLDDALAMVTEGYPLVVKNSEGRWCVVEGYTNGYIIIADPGDGTVSGYEEAYAIAGIASSGNVIYSYYR</sequence>
<proteinExistence type="predicted"/>
<name>A0A9D1HG90_9FIRM</name>
<dbReference type="AlphaFoldDB" id="A0A9D1HG90"/>
<evidence type="ECO:0000313" key="2">
    <source>
        <dbReference type="EMBL" id="HIU02711.1"/>
    </source>
</evidence>
<keyword evidence="1" id="KW-0812">Transmembrane</keyword>
<organism evidence="2 3">
    <name type="scientific">Candidatus Onthocola gallistercoris</name>
    <dbReference type="NCBI Taxonomy" id="2840876"/>
    <lineage>
        <taxon>Bacteria</taxon>
        <taxon>Bacillati</taxon>
        <taxon>Bacillota</taxon>
        <taxon>Bacilli</taxon>
        <taxon>Candidatus Onthocola</taxon>
    </lineage>
</organism>
<dbReference type="SUPFAM" id="SSF82171">
    <property type="entry name" value="DPP6 N-terminal domain-like"/>
    <property type="match status" value="1"/>
</dbReference>
<keyword evidence="1" id="KW-0472">Membrane</keyword>
<evidence type="ECO:0008006" key="4">
    <source>
        <dbReference type="Google" id="ProtNLM"/>
    </source>
</evidence>
<feature type="transmembrane region" description="Helical" evidence="1">
    <location>
        <begin position="7"/>
        <end position="29"/>
    </location>
</feature>
<gene>
    <name evidence="2" type="ORF">IAB63_05610</name>
</gene>
<accession>A0A9D1HG90</accession>
<protein>
    <recommendedName>
        <fullName evidence="4">Peptidase C39-like domain-containing protein</fullName>
    </recommendedName>
</protein>
<reference evidence="2" key="2">
    <citation type="journal article" date="2021" name="PeerJ">
        <title>Extensive microbial diversity within the chicken gut microbiome revealed by metagenomics and culture.</title>
        <authorList>
            <person name="Gilroy R."/>
            <person name="Ravi A."/>
            <person name="Getino M."/>
            <person name="Pursley I."/>
            <person name="Horton D.L."/>
            <person name="Alikhan N.F."/>
            <person name="Baker D."/>
            <person name="Gharbi K."/>
            <person name="Hall N."/>
            <person name="Watson M."/>
            <person name="Adriaenssens E.M."/>
            <person name="Foster-Nyarko E."/>
            <person name="Jarju S."/>
            <person name="Secka A."/>
            <person name="Antonio M."/>
            <person name="Oren A."/>
            <person name="Chaudhuri R.R."/>
            <person name="La Ragione R."/>
            <person name="Hildebrand F."/>
            <person name="Pallen M.J."/>
        </authorList>
    </citation>
    <scope>NUCLEOTIDE SEQUENCE</scope>
    <source>
        <strain evidence="2">CHK187-14744</strain>
    </source>
</reference>
<keyword evidence="1" id="KW-1133">Transmembrane helix</keyword>
<evidence type="ECO:0000256" key="1">
    <source>
        <dbReference type="SAM" id="Phobius"/>
    </source>
</evidence>
<comment type="caution">
    <text evidence="2">The sequence shown here is derived from an EMBL/GenBank/DDBJ whole genome shotgun (WGS) entry which is preliminary data.</text>
</comment>
<reference evidence="2" key="1">
    <citation type="submission" date="2020-10" db="EMBL/GenBank/DDBJ databases">
        <authorList>
            <person name="Gilroy R."/>
        </authorList>
    </citation>
    <scope>NUCLEOTIDE SEQUENCE</scope>
    <source>
        <strain evidence="2">CHK187-14744</strain>
    </source>
</reference>
<dbReference type="EMBL" id="DVLT01000038">
    <property type="protein sequence ID" value="HIU02711.1"/>
    <property type="molecule type" value="Genomic_DNA"/>
</dbReference>
<dbReference type="Proteomes" id="UP000824164">
    <property type="component" value="Unassembled WGS sequence"/>
</dbReference>
<evidence type="ECO:0000313" key="3">
    <source>
        <dbReference type="Proteomes" id="UP000824164"/>
    </source>
</evidence>